<evidence type="ECO:0000256" key="3">
    <source>
        <dbReference type="ARBA" id="ARBA00022679"/>
    </source>
</evidence>
<evidence type="ECO:0000256" key="8">
    <source>
        <dbReference type="ARBA" id="ARBA00022833"/>
    </source>
</evidence>
<keyword evidence="4" id="KW-0479">Metal-binding</keyword>
<evidence type="ECO:0000313" key="11">
    <source>
        <dbReference type="EMBL" id="KAK7521498.1"/>
    </source>
</evidence>
<keyword evidence="6" id="KW-0863">Zinc-finger</keyword>
<dbReference type="PROSITE" id="PS51873">
    <property type="entry name" value="TRIAD"/>
    <property type="match status" value="1"/>
</dbReference>
<keyword evidence="3" id="KW-0808">Transferase</keyword>
<dbReference type="EC" id="2.3.2.31" evidence="2"/>
<evidence type="ECO:0000259" key="10">
    <source>
        <dbReference type="PROSITE" id="PS51873"/>
    </source>
</evidence>
<sequence>MASATFDSYLHTVDVDSAALILQLQLDDIDSLVSASKRTGRMGEINDQEIALRLCHEDLEASMGILQDRKMLKSIVHAQQTDHHVLSELAGQEELAANDRDLACRLDGRPTAPKPFDFRSTEKGSLDAELLAKLAALYVSKDYAVKVLTEDRDSAISVNLTPDDDDDETQVGESSTQGARSLVSKSSRSFSRECVACATKKEFFDIARAPCGDEYCGDCLDHLFLDSTKDESLYPPRCCRTPIPFALVRFVLGKEIAEEFMRKVPELETKDRTYCFVPTCSAWIHPDLIKHDVGRCPKCSLETCSLCKGKAHGLGECPKDEQTLQLLQLAEENHWQRCYQCRAMIEIDTGCYHMTCKCGAEWCYLCGMRWKDCTCQLFEEHHLLQRAENLVARGQRAQPGAGAADIYQRLMQNHECTDHRWTYVPGSHRCEACNFRLPQYIFECRHCMMRACNRCRRNRL</sequence>
<keyword evidence="7" id="KW-0833">Ubl conjugation pathway</keyword>
<evidence type="ECO:0000256" key="6">
    <source>
        <dbReference type="ARBA" id="ARBA00022771"/>
    </source>
</evidence>
<name>A0ABR1KVN3_9PEZI</name>
<reference evidence="11 12" key="1">
    <citation type="submission" date="2024-04" db="EMBL/GenBank/DDBJ databases">
        <title>Phyllosticta paracitricarpa is synonymous to the EU quarantine fungus P. citricarpa based on phylogenomic analyses.</title>
        <authorList>
            <consortium name="Lawrence Berkeley National Laboratory"/>
            <person name="Van Ingen-Buijs V.A."/>
            <person name="Van Westerhoven A.C."/>
            <person name="Haridas S."/>
            <person name="Skiadas P."/>
            <person name="Martin F."/>
            <person name="Groenewald J.Z."/>
            <person name="Crous P.W."/>
            <person name="Seidl M.F."/>
        </authorList>
    </citation>
    <scope>NUCLEOTIDE SEQUENCE [LARGE SCALE GENOMIC DNA]</scope>
    <source>
        <strain evidence="11 12">CBS 123371</strain>
    </source>
</reference>
<evidence type="ECO:0000313" key="12">
    <source>
        <dbReference type="Proteomes" id="UP001363622"/>
    </source>
</evidence>
<evidence type="ECO:0000256" key="1">
    <source>
        <dbReference type="ARBA" id="ARBA00001798"/>
    </source>
</evidence>
<organism evidence="11 12">
    <name type="scientific">Phyllosticta citriasiana</name>
    <dbReference type="NCBI Taxonomy" id="595635"/>
    <lineage>
        <taxon>Eukaryota</taxon>
        <taxon>Fungi</taxon>
        <taxon>Dikarya</taxon>
        <taxon>Ascomycota</taxon>
        <taxon>Pezizomycotina</taxon>
        <taxon>Dothideomycetes</taxon>
        <taxon>Dothideomycetes incertae sedis</taxon>
        <taxon>Botryosphaeriales</taxon>
        <taxon>Phyllostictaceae</taxon>
        <taxon>Phyllosticta</taxon>
    </lineage>
</organism>
<keyword evidence="8" id="KW-0862">Zinc</keyword>
<evidence type="ECO:0000256" key="4">
    <source>
        <dbReference type="ARBA" id="ARBA00022723"/>
    </source>
</evidence>
<feature type="region of interest" description="Disordered" evidence="9">
    <location>
        <begin position="158"/>
        <end position="182"/>
    </location>
</feature>
<dbReference type="Pfam" id="PF01485">
    <property type="entry name" value="IBR"/>
    <property type="match status" value="1"/>
</dbReference>
<feature type="domain" description="RING-type" evidence="10">
    <location>
        <begin position="190"/>
        <end position="385"/>
    </location>
</feature>
<dbReference type="InterPro" id="IPR044066">
    <property type="entry name" value="TRIAD_supradom"/>
</dbReference>
<dbReference type="CDD" id="cd22584">
    <property type="entry name" value="Rcat_RBR_unk"/>
    <property type="match status" value="1"/>
</dbReference>
<accession>A0ABR1KVN3</accession>
<dbReference type="InterPro" id="IPR002867">
    <property type="entry name" value="IBR_dom"/>
</dbReference>
<gene>
    <name evidence="11" type="ORF">IWZ03DRAFT_95921</name>
</gene>
<evidence type="ECO:0000256" key="9">
    <source>
        <dbReference type="SAM" id="MobiDB-lite"/>
    </source>
</evidence>
<evidence type="ECO:0000256" key="2">
    <source>
        <dbReference type="ARBA" id="ARBA00012251"/>
    </source>
</evidence>
<dbReference type="Gene3D" id="1.20.120.1750">
    <property type="match status" value="1"/>
</dbReference>
<comment type="catalytic activity">
    <reaction evidence="1">
        <text>[E2 ubiquitin-conjugating enzyme]-S-ubiquitinyl-L-cysteine + [acceptor protein]-L-lysine = [E2 ubiquitin-conjugating enzyme]-L-cysteine + [acceptor protein]-N(6)-ubiquitinyl-L-lysine.</text>
        <dbReference type="EC" id="2.3.2.31"/>
    </reaction>
</comment>
<evidence type="ECO:0000256" key="7">
    <source>
        <dbReference type="ARBA" id="ARBA00022786"/>
    </source>
</evidence>
<protein>
    <recommendedName>
        <fullName evidence="2">RBR-type E3 ubiquitin transferase</fullName>
        <ecNumber evidence="2">2.3.2.31</ecNumber>
    </recommendedName>
</protein>
<keyword evidence="12" id="KW-1185">Reference proteome</keyword>
<proteinExistence type="predicted"/>
<evidence type="ECO:0000256" key="5">
    <source>
        <dbReference type="ARBA" id="ARBA00022737"/>
    </source>
</evidence>
<dbReference type="CDD" id="cd20335">
    <property type="entry name" value="BRcat_RBR"/>
    <property type="match status" value="1"/>
</dbReference>
<dbReference type="EMBL" id="JBBPHU010000002">
    <property type="protein sequence ID" value="KAK7521498.1"/>
    <property type="molecule type" value="Genomic_DNA"/>
</dbReference>
<dbReference type="SUPFAM" id="SSF57850">
    <property type="entry name" value="RING/U-box"/>
    <property type="match status" value="1"/>
</dbReference>
<dbReference type="PANTHER" id="PTHR11685">
    <property type="entry name" value="RBR FAMILY RING FINGER AND IBR DOMAIN-CONTAINING"/>
    <property type="match status" value="1"/>
</dbReference>
<dbReference type="Proteomes" id="UP001363622">
    <property type="component" value="Unassembled WGS sequence"/>
</dbReference>
<comment type="caution">
    <text evidence="11">The sequence shown here is derived from an EMBL/GenBank/DDBJ whole genome shotgun (WGS) entry which is preliminary data.</text>
</comment>
<dbReference type="InterPro" id="IPR031127">
    <property type="entry name" value="E3_UB_ligase_RBR"/>
</dbReference>
<keyword evidence="5" id="KW-0677">Repeat</keyword>